<sequence>MAILGWYYRTAESRSRWQPPFDPWITFINGQADMSRMNASDQQIAADALSVPEETIINACGDPPLPELGVIEQNWETDPIAPDAVATHAARAVESLSFADVPAGGEVALGVGSRGIANLPTIVAGVVEAVSDAGYEPFVFPAMGSHGGATGEGQRTMLNELGVTEPAIGCEIRSTMDVVEVGRTPDRDVPVVADDTAVAADAIIPINRVKPHTDFDGPVESGLSKMLVIGMGKQRGAQIAHKWAVDWSFRRMIPEITGQLLDELPIVGGVAIVEDQHDETTLIEGVPPSGFLDREEELLETAYELMPKLPFDDLVIFDRQGKEISGQGLDTNVIGRRPFSINELAPETPAIKRIFTRGLTEKTHGNAMGVGSADVVHKDVVAELDAQTSLINALTASTIRGVKLPPVVETDRAGIVAALSTIGVVDTDTVRMLRAADTMHLHQLYASPALVEAARERDDLRVVEEPSPIEFDNGQLVAPTLRE</sequence>
<dbReference type="Gene3D" id="3.40.50.11440">
    <property type="match status" value="1"/>
</dbReference>
<proteinExistence type="predicted"/>
<evidence type="ECO:0000313" key="1">
    <source>
        <dbReference type="EMBL" id="GGK72626.1"/>
    </source>
</evidence>
<evidence type="ECO:0000313" key="2">
    <source>
        <dbReference type="Proteomes" id="UP000614221"/>
    </source>
</evidence>
<gene>
    <name evidence="1" type="ORF">GCM10009067_26080</name>
</gene>
<organism evidence="1 2">
    <name type="scientific">Haloarcula sebkhae</name>
    <dbReference type="NCBI Taxonomy" id="932660"/>
    <lineage>
        <taxon>Archaea</taxon>
        <taxon>Methanobacteriati</taxon>
        <taxon>Methanobacteriota</taxon>
        <taxon>Stenosarchaea group</taxon>
        <taxon>Halobacteria</taxon>
        <taxon>Halobacteriales</taxon>
        <taxon>Haloarculaceae</taxon>
        <taxon>Haloarcula</taxon>
    </lineage>
</organism>
<dbReference type="Proteomes" id="UP000614221">
    <property type="component" value="Unassembled WGS sequence"/>
</dbReference>
<evidence type="ECO:0008006" key="3">
    <source>
        <dbReference type="Google" id="ProtNLM"/>
    </source>
</evidence>
<comment type="caution">
    <text evidence="1">The sequence shown here is derived from an EMBL/GenBank/DDBJ whole genome shotgun (WGS) entry which is preliminary data.</text>
</comment>
<dbReference type="EMBL" id="BMPD01000004">
    <property type="protein sequence ID" value="GGK72626.1"/>
    <property type="molecule type" value="Genomic_DNA"/>
</dbReference>
<name>A0A830F0B5_9EURY</name>
<reference evidence="1" key="1">
    <citation type="journal article" date="2014" name="Int. J. Syst. Evol. Microbiol.">
        <title>Complete genome sequence of Corynebacterium casei LMG S-19264T (=DSM 44701T), isolated from a smear-ripened cheese.</title>
        <authorList>
            <consortium name="US DOE Joint Genome Institute (JGI-PGF)"/>
            <person name="Walter F."/>
            <person name="Albersmeier A."/>
            <person name="Kalinowski J."/>
            <person name="Ruckert C."/>
        </authorList>
    </citation>
    <scope>NUCLEOTIDE SEQUENCE</scope>
    <source>
        <strain evidence="1">JCM 19018</strain>
    </source>
</reference>
<dbReference type="AlphaFoldDB" id="A0A830F0B5"/>
<protein>
    <recommendedName>
        <fullName evidence="3">DUF362 domain-containing protein</fullName>
    </recommendedName>
</protein>
<accession>A0A830F0B5</accession>
<reference evidence="1" key="2">
    <citation type="submission" date="2020-09" db="EMBL/GenBank/DDBJ databases">
        <authorList>
            <person name="Sun Q."/>
            <person name="Ohkuma M."/>
        </authorList>
    </citation>
    <scope>NUCLEOTIDE SEQUENCE</scope>
    <source>
        <strain evidence="1">JCM 19018</strain>
    </source>
</reference>